<dbReference type="RefSeq" id="WP_086381194.1">
    <property type="nucleotide sequence ID" value="NZ_NBTY01000055.1"/>
</dbReference>
<evidence type="ECO:0000256" key="1">
    <source>
        <dbReference type="SAM" id="Phobius"/>
    </source>
</evidence>
<dbReference type="Proteomes" id="UP000194546">
    <property type="component" value="Unassembled WGS sequence"/>
</dbReference>
<comment type="caution">
    <text evidence="2">The sequence shown here is derived from an EMBL/GenBank/DDBJ whole genome shotgun (WGS) entry which is preliminary data.</text>
</comment>
<dbReference type="EMBL" id="NBTY01000055">
    <property type="protein sequence ID" value="OTP76839.1"/>
    <property type="molecule type" value="Genomic_DNA"/>
</dbReference>
<keyword evidence="1" id="KW-0812">Transmembrane</keyword>
<name>A0A242MZH9_CABSO</name>
<reference evidence="2 3" key="1">
    <citation type="submission" date="2017-03" db="EMBL/GenBank/DDBJ databases">
        <title>Genome analysis of strain PAMC 26510.</title>
        <authorList>
            <person name="Oh H.-M."/>
            <person name="Yang J.-A."/>
        </authorList>
    </citation>
    <scope>NUCLEOTIDE SEQUENCE [LARGE SCALE GENOMIC DNA]</scope>
    <source>
        <strain evidence="2 3">PAMC 26510</strain>
    </source>
</reference>
<keyword evidence="1" id="KW-0472">Membrane</keyword>
<accession>A0A242MZH9</accession>
<evidence type="ECO:0000313" key="3">
    <source>
        <dbReference type="Proteomes" id="UP000194546"/>
    </source>
</evidence>
<organism evidence="2 3">
    <name type="scientific">Caballeronia sordidicola</name>
    <name type="common">Burkholderia sordidicola</name>
    <dbReference type="NCBI Taxonomy" id="196367"/>
    <lineage>
        <taxon>Bacteria</taxon>
        <taxon>Pseudomonadati</taxon>
        <taxon>Pseudomonadota</taxon>
        <taxon>Betaproteobacteria</taxon>
        <taxon>Burkholderiales</taxon>
        <taxon>Burkholderiaceae</taxon>
        <taxon>Caballeronia</taxon>
    </lineage>
</organism>
<evidence type="ECO:0000313" key="2">
    <source>
        <dbReference type="EMBL" id="OTP76839.1"/>
    </source>
</evidence>
<feature type="transmembrane region" description="Helical" evidence="1">
    <location>
        <begin position="111"/>
        <end position="133"/>
    </location>
</feature>
<gene>
    <name evidence="2" type="ORF">PAMC26510_10570</name>
</gene>
<sequence>MTTTNTYSNEAAPQGASRSFDLRAPWTQQALSTAIACLGIAYVFSWAEMGLALMVGPDEPLAPLVASRILVGGLYVCVAMRLQWARWTTVALGLASIAFVGPMLAAEWKMFPTAAVVTGAVLVAKLAASIFLLSPDASREHS</sequence>
<feature type="transmembrane region" description="Helical" evidence="1">
    <location>
        <begin position="30"/>
        <end position="55"/>
    </location>
</feature>
<dbReference type="AlphaFoldDB" id="A0A242MZH9"/>
<feature type="transmembrane region" description="Helical" evidence="1">
    <location>
        <begin position="61"/>
        <end position="80"/>
    </location>
</feature>
<keyword evidence="1" id="KW-1133">Transmembrane helix</keyword>
<protein>
    <submittedName>
        <fullName evidence="2">Uncharacterized protein</fullName>
    </submittedName>
</protein>
<proteinExistence type="predicted"/>
<feature type="transmembrane region" description="Helical" evidence="1">
    <location>
        <begin position="87"/>
        <end position="105"/>
    </location>
</feature>